<reference evidence="2 3" key="1">
    <citation type="submission" date="2019-03" db="EMBL/GenBank/DDBJ databases">
        <title>Deep-cultivation of Planctomycetes and their phenomic and genomic characterization uncovers novel biology.</title>
        <authorList>
            <person name="Wiegand S."/>
            <person name="Jogler M."/>
            <person name="Boedeker C."/>
            <person name="Pinto D."/>
            <person name="Vollmers J."/>
            <person name="Rivas-Marin E."/>
            <person name="Kohn T."/>
            <person name="Peeters S.H."/>
            <person name="Heuer A."/>
            <person name="Rast P."/>
            <person name="Oberbeckmann S."/>
            <person name="Bunk B."/>
            <person name="Jeske O."/>
            <person name="Meyerdierks A."/>
            <person name="Storesund J.E."/>
            <person name="Kallscheuer N."/>
            <person name="Luecker S."/>
            <person name="Lage O.M."/>
            <person name="Pohl T."/>
            <person name="Merkel B.J."/>
            <person name="Hornburger P."/>
            <person name="Mueller R.-W."/>
            <person name="Bruemmer F."/>
            <person name="Labrenz M."/>
            <person name="Spormann A.M."/>
            <person name="Op den Camp H."/>
            <person name="Overmann J."/>
            <person name="Amann R."/>
            <person name="Jetten M.S.M."/>
            <person name="Mascher T."/>
            <person name="Medema M.H."/>
            <person name="Devos D.P."/>
            <person name="Kaster A.-K."/>
            <person name="Ovreas L."/>
            <person name="Rohde M."/>
            <person name="Galperin M.Y."/>
            <person name="Jogler C."/>
        </authorList>
    </citation>
    <scope>NUCLEOTIDE SEQUENCE [LARGE SCALE GENOMIC DNA]</scope>
    <source>
        <strain evidence="2 3">Enr10</strain>
    </source>
</reference>
<name>A0A517QDJ3_9PLAN</name>
<evidence type="ECO:0000256" key="1">
    <source>
        <dbReference type="SAM" id="Phobius"/>
    </source>
</evidence>
<keyword evidence="3" id="KW-1185">Reference proteome</keyword>
<keyword evidence="1" id="KW-1133">Transmembrane helix</keyword>
<organism evidence="2 3">
    <name type="scientific">Gimesia panareensis</name>
    <dbReference type="NCBI Taxonomy" id="2527978"/>
    <lineage>
        <taxon>Bacteria</taxon>
        <taxon>Pseudomonadati</taxon>
        <taxon>Planctomycetota</taxon>
        <taxon>Planctomycetia</taxon>
        <taxon>Planctomycetales</taxon>
        <taxon>Planctomycetaceae</taxon>
        <taxon>Gimesia</taxon>
    </lineage>
</organism>
<gene>
    <name evidence="2" type="ORF">Enr10x_50550</name>
</gene>
<keyword evidence="1" id="KW-0472">Membrane</keyword>
<keyword evidence="1" id="KW-0812">Transmembrane</keyword>
<dbReference type="RefSeq" id="WP_145451672.1">
    <property type="nucleotide sequence ID" value="NZ_CP037421.1"/>
</dbReference>
<dbReference type="Proteomes" id="UP000315647">
    <property type="component" value="Chromosome"/>
</dbReference>
<proteinExistence type="predicted"/>
<evidence type="ECO:0000313" key="3">
    <source>
        <dbReference type="Proteomes" id="UP000315647"/>
    </source>
</evidence>
<sequence>MLSKIQQFLPLVGLLCFILGQLTAIWGGPWWGYLLPLPVGFGIFIFVGWILISGQQTLIGIVACLMLTGSLTRLFDTGFNSLWFHESAFALFTSLGTLLLVLSVPVIDPGTT</sequence>
<protein>
    <submittedName>
        <fullName evidence="2">Uncharacterized protein</fullName>
    </submittedName>
</protein>
<accession>A0A517QDJ3</accession>
<feature type="transmembrane region" description="Helical" evidence="1">
    <location>
        <begin position="87"/>
        <end position="107"/>
    </location>
</feature>
<feature type="transmembrane region" description="Helical" evidence="1">
    <location>
        <begin position="34"/>
        <end position="51"/>
    </location>
</feature>
<dbReference type="AlphaFoldDB" id="A0A517QDJ3"/>
<feature type="transmembrane region" description="Helical" evidence="1">
    <location>
        <begin position="58"/>
        <end position="75"/>
    </location>
</feature>
<dbReference type="EMBL" id="CP037421">
    <property type="protein sequence ID" value="QDT29700.1"/>
    <property type="molecule type" value="Genomic_DNA"/>
</dbReference>
<evidence type="ECO:0000313" key="2">
    <source>
        <dbReference type="EMBL" id="QDT29700.1"/>
    </source>
</evidence>